<name>A0A8J7WV24_9ACTN</name>
<dbReference type="Proteomes" id="UP000677913">
    <property type="component" value="Unassembled WGS sequence"/>
</dbReference>
<dbReference type="RefSeq" id="WP_211471325.1">
    <property type="nucleotide sequence ID" value="NZ_JAGSXH010000140.1"/>
</dbReference>
<dbReference type="AlphaFoldDB" id="A0A8J7WV24"/>
<sequence length="56" mass="6255">MLKLRQKVSGSMRTLAGAQDFCDLRSYLATAHKHGIRFIDALAMLAGRRPWLPALT</sequence>
<accession>A0A8J7WV24</accession>
<organism evidence="1 2">
    <name type="scientific">Actinocrinis puniceicyclus</name>
    <dbReference type="NCBI Taxonomy" id="977794"/>
    <lineage>
        <taxon>Bacteria</taxon>
        <taxon>Bacillati</taxon>
        <taxon>Actinomycetota</taxon>
        <taxon>Actinomycetes</taxon>
        <taxon>Catenulisporales</taxon>
        <taxon>Actinospicaceae</taxon>
        <taxon>Actinocrinis</taxon>
    </lineage>
</organism>
<protein>
    <submittedName>
        <fullName evidence="1">Uncharacterized protein</fullName>
    </submittedName>
</protein>
<comment type="caution">
    <text evidence="1">The sequence shown here is derived from an EMBL/GenBank/DDBJ whole genome shotgun (WGS) entry which is preliminary data.</text>
</comment>
<reference evidence="1" key="1">
    <citation type="submission" date="2021-04" db="EMBL/GenBank/DDBJ databases">
        <title>Genome based classification of Actinospica acidithermotolerans sp. nov., an actinobacterium isolated from an Indonesian hot spring.</title>
        <authorList>
            <person name="Kusuma A.B."/>
            <person name="Putra K.E."/>
            <person name="Nafisah S."/>
            <person name="Loh J."/>
            <person name="Nouioui I."/>
            <person name="Goodfellow M."/>
        </authorList>
    </citation>
    <scope>NUCLEOTIDE SEQUENCE</scope>
    <source>
        <strain evidence="1">DSM 45618</strain>
    </source>
</reference>
<gene>
    <name evidence="1" type="ORF">KGA66_25100</name>
</gene>
<dbReference type="EMBL" id="JAGSXH010000140">
    <property type="protein sequence ID" value="MBS2966345.1"/>
    <property type="molecule type" value="Genomic_DNA"/>
</dbReference>
<proteinExistence type="predicted"/>
<evidence type="ECO:0000313" key="1">
    <source>
        <dbReference type="EMBL" id="MBS2966345.1"/>
    </source>
</evidence>
<evidence type="ECO:0000313" key="2">
    <source>
        <dbReference type="Proteomes" id="UP000677913"/>
    </source>
</evidence>
<keyword evidence="2" id="KW-1185">Reference proteome</keyword>